<evidence type="ECO:0008006" key="10">
    <source>
        <dbReference type="Google" id="ProtNLM"/>
    </source>
</evidence>
<sequence length="305" mass="34471">MGAFDGAFDTLRGDQVNHGFWGEHTSTIDWCENNYVHTPYIAETINTLTNLPSILLGLYGCLSVIKNGLPTRFAFCYLGLSLIGIGSFGFHMSLRWEWQLMDELPMIYVVSYAAYLILETSPGMDWRFGIIGAAIMISWDIFVTISYIYLPNPVYHQIAFAIILISTTFRTSYLIYQLPSNHPSKAKIGNTMTWGVITFAVGFAIWNVDNLFCTYLREIRSFLGPLGIFVEGHAYWHLMTGYGSFLIFTASILLHLCIKVSPDAYTFNEKDIFPVVYPVSSAQQKKLKIDSKHKHKQNGHASVAQ</sequence>
<feature type="transmembrane region" description="Helical" evidence="7">
    <location>
        <begin position="100"/>
        <end position="118"/>
    </location>
</feature>
<feature type="transmembrane region" description="Helical" evidence="7">
    <location>
        <begin position="130"/>
        <end position="149"/>
    </location>
</feature>
<keyword evidence="3 7" id="KW-0812">Transmembrane</keyword>
<evidence type="ECO:0000256" key="7">
    <source>
        <dbReference type="SAM" id="Phobius"/>
    </source>
</evidence>
<dbReference type="PANTHER" id="PTHR46187">
    <property type="entry name" value="ALKALINE CERAMIDASE 3"/>
    <property type="match status" value="1"/>
</dbReference>
<comment type="subcellular location">
    <subcellularLocation>
        <location evidence="1">Membrane</location>
        <topology evidence="1">Multi-pass membrane protein</topology>
    </subcellularLocation>
</comment>
<evidence type="ECO:0000256" key="4">
    <source>
        <dbReference type="ARBA" id="ARBA00022801"/>
    </source>
</evidence>
<dbReference type="EMBL" id="CP141886">
    <property type="protein sequence ID" value="WRT67648.1"/>
    <property type="molecule type" value="Genomic_DNA"/>
</dbReference>
<dbReference type="GeneID" id="87956751"/>
<reference evidence="8 9" key="1">
    <citation type="submission" date="2024-01" db="EMBL/GenBank/DDBJ databases">
        <title>Comparative genomics of Cryptococcus and Kwoniella reveals pathogenesis evolution and contrasting modes of karyotype evolution via chromosome fusion or intercentromeric recombination.</title>
        <authorList>
            <person name="Coelho M.A."/>
            <person name="David-Palma M."/>
            <person name="Shea T."/>
            <person name="Bowers K."/>
            <person name="McGinley-Smith S."/>
            <person name="Mohammad A.W."/>
            <person name="Gnirke A."/>
            <person name="Yurkov A.M."/>
            <person name="Nowrousian M."/>
            <person name="Sun S."/>
            <person name="Cuomo C.A."/>
            <person name="Heitman J."/>
        </authorList>
    </citation>
    <scope>NUCLEOTIDE SEQUENCE [LARGE SCALE GENOMIC DNA]</scope>
    <source>
        <strain evidence="8">CBS 11374</strain>
    </source>
</reference>
<accession>A0ABZ1D1G2</accession>
<protein>
    <recommendedName>
        <fullName evidence="10">Dihydroceramidase</fullName>
    </recommendedName>
</protein>
<feature type="transmembrane region" description="Helical" evidence="7">
    <location>
        <begin position="155"/>
        <end position="176"/>
    </location>
</feature>
<dbReference type="PANTHER" id="PTHR46187:SF3">
    <property type="entry name" value="ALKALINE CERAMIDASE 3"/>
    <property type="match status" value="1"/>
</dbReference>
<evidence type="ECO:0000256" key="6">
    <source>
        <dbReference type="ARBA" id="ARBA00023136"/>
    </source>
</evidence>
<keyword evidence="6 7" id="KW-0472">Membrane</keyword>
<keyword evidence="5 7" id="KW-1133">Transmembrane helix</keyword>
<evidence type="ECO:0000256" key="1">
    <source>
        <dbReference type="ARBA" id="ARBA00004141"/>
    </source>
</evidence>
<feature type="transmembrane region" description="Helical" evidence="7">
    <location>
        <begin position="234"/>
        <end position="258"/>
    </location>
</feature>
<evidence type="ECO:0000256" key="3">
    <source>
        <dbReference type="ARBA" id="ARBA00022692"/>
    </source>
</evidence>
<organism evidence="8 9">
    <name type="scientific">Kwoniella shivajii</name>
    <dbReference type="NCBI Taxonomy" id="564305"/>
    <lineage>
        <taxon>Eukaryota</taxon>
        <taxon>Fungi</taxon>
        <taxon>Dikarya</taxon>
        <taxon>Basidiomycota</taxon>
        <taxon>Agaricomycotina</taxon>
        <taxon>Tremellomycetes</taxon>
        <taxon>Tremellales</taxon>
        <taxon>Cryptococcaceae</taxon>
        <taxon>Kwoniella</taxon>
    </lineage>
</organism>
<keyword evidence="4" id="KW-0378">Hydrolase</keyword>
<evidence type="ECO:0000313" key="8">
    <source>
        <dbReference type="EMBL" id="WRT67648.1"/>
    </source>
</evidence>
<feature type="transmembrane region" description="Helical" evidence="7">
    <location>
        <begin position="73"/>
        <end position="94"/>
    </location>
</feature>
<evidence type="ECO:0000256" key="2">
    <source>
        <dbReference type="ARBA" id="ARBA00009780"/>
    </source>
</evidence>
<dbReference type="InterPro" id="IPR008901">
    <property type="entry name" value="ACER"/>
</dbReference>
<dbReference type="Proteomes" id="UP001329825">
    <property type="component" value="Chromosome 6"/>
</dbReference>
<comment type="similarity">
    <text evidence="2">Belongs to the alkaline ceramidase family.</text>
</comment>
<evidence type="ECO:0000256" key="5">
    <source>
        <dbReference type="ARBA" id="ARBA00022989"/>
    </source>
</evidence>
<keyword evidence="9" id="KW-1185">Reference proteome</keyword>
<proteinExistence type="inferred from homology"/>
<name>A0ABZ1D1G2_9TREE</name>
<evidence type="ECO:0000313" key="9">
    <source>
        <dbReference type="Proteomes" id="UP001329825"/>
    </source>
</evidence>
<feature type="transmembrane region" description="Helical" evidence="7">
    <location>
        <begin position="188"/>
        <end position="206"/>
    </location>
</feature>
<dbReference type="Pfam" id="PF05875">
    <property type="entry name" value="Ceramidase"/>
    <property type="match status" value="1"/>
</dbReference>
<gene>
    <name evidence="8" type="ORF">IL334_004620</name>
</gene>
<dbReference type="RefSeq" id="XP_062792388.1">
    <property type="nucleotide sequence ID" value="XM_062936337.1"/>
</dbReference>